<evidence type="ECO:0000313" key="6">
    <source>
        <dbReference type="Proteomes" id="UP000293902"/>
    </source>
</evidence>
<feature type="compositionally biased region" description="Basic and acidic residues" evidence="1">
    <location>
        <begin position="216"/>
        <end position="226"/>
    </location>
</feature>
<evidence type="ECO:0000313" key="4">
    <source>
        <dbReference type="EMBL" id="RAM02678.1"/>
    </source>
</evidence>
<dbReference type="InterPro" id="IPR043128">
    <property type="entry name" value="Rev_trsase/Diguanyl_cyclase"/>
</dbReference>
<dbReference type="SUPFAM" id="SSF109604">
    <property type="entry name" value="HD-domain/PDEase-like"/>
    <property type="match status" value="1"/>
</dbReference>
<evidence type="ECO:0000313" key="3">
    <source>
        <dbReference type="EMBL" id="QBH11961.1"/>
    </source>
</evidence>
<dbReference type="EMBL" id="CP036313">
    <property type="protein sequence ID" value="QBH11961.1"/>
    <property type="molecule type" value="Genomic_DNA"/>
</dbReference>
<dbReference type="PANTHER" id="PTHR33525:SF3">
    <property type="entry name" value="RIBONUCLEASE Y"/>
    <property type="match status" value="1"/>
</dbReference>
<dbReference type="PANTHER" id="PTHR33525">
    <property type="match status" value="1"/>
</dbReference>
<feature type="region of interest" description="Disordered" evidence="1">
    <location>
        <begin position="216"/>
        <end position="241"/>
    </location>
</feature>
<dbReference type="AlphaFoldDB" id="A0A328FDI5"/>
<proteinExistence type="predicted"/>
<dbReference type="OrthoDB" id="5501247at2"/>
<dbReference type="Pfam" id="PF08668">
    <property type="entry name" value="HDOD"/>
    <property type="match status" value="1"/>
</dbReference>
<dbReference type="EMBL" id="QLNI01000012">
    <property type="protein sequence ID" value="RAM02678.1"/>
    <property type="molecule type" value="Genomic_DNA"/>
</dbReference>
<dbReference type="SUPFAM" id="SSF55073">
    <property type="entry name" value="Nucleotide cyclase"/>
    <property type="match status" value="1"/>
</dbReference>
<organism evidence="4 5">
    <name type="scientific">Desulfobacter hydrogenophilus</name>
    <dbReference type="NCBI Taxonomy" id="2291"/>
    <lineage>
        <taxon>Bacteria</taxon>
        <taxon>Pseudomonadati</taxon>
        <taxon>Thermodesulfobacteriota</taxon>
        <taxon>Desulfobacteria</taxon>
        <taxon>Desulfobacterales</taxon>
        <taxon>Desulfobacteraceae</taxon>
        <taxon>Desulfobacter</taxon>
    </lineage>
</organism>
<evidence type="ECO:0000256" key="1">
    <source>
        <dbReference type="SAM" id="MobiDB-lite"/>
    </source>
</evidence>
<protein>
    <submittedName>
        <fullName evidence="3">HDOD domain-containing protein</fullName>
    </submittedName>
</protein>
<dbReference type="InterPro" id="IPR006675">
    <property type="entry name" value="HDIG_dom"/>
</dbReference>
<dbReference type="Gene3D" id="3.30.70.270">
    <property type="match status" value="1"/>
</dbReference>
<dbReference type="InterPro" id="IPR003607">
    <property type="entry name" value="HD/PDEase_dom"/>
</dbReference>
<name>A0A328FDI5_9BACT</name>
<evidence type="ECO:0000259" key="2">
    <source>
        <dbReference type="PROSITE" id="PS51833"/>
    </source>
</evidence>
<dbReference type="InterPro" id="IPR013976">
    <property type="entry name" value="HDOD"/>
</dbReference>
<evidence type="ECO:0000313" key="5">
    <source>
        <dbReference type="Proteomes" id="UP000248798"/>
    </source>
</evidence>
<dbReference type="SMART" id="SM00471">
    <property type="entry name" value="HDc"/>
    <property type="match status" value="1"/>
</dbReference>
<dbReference type="Gene3D" id="1.10.3210.10">
    <property type="entry name" value="Hypothetical protein af1432"/>
    <property type="match status" value="1"/>
</dbReference>
<dbReference type="PROSITE" id="PS51833">
    <property type="entry name" value="HDOD"/>
    <property type="match status" value="1"/>
</dbReference>
<dbReference type="Proteomes" id="UP000248798">
    <property type="component" value="Unassembled WGS sequence"/>
</dbReference>
<accession>A0A328FDI5</accession>
<dbReference type="CDD" id="cd00077">
    <property type="entry name" value="HDc"/>
    <property type="match status" value="1"/>
</dbReference>
<reference evidence="3 6" key="2">
    <citation type="submission" date="2019-02" db="EMBL/GenBank/DDBJ databases">
        <title>Complete genome sequence of Desulfobacter hydrogenophilus AcRS1.</title>
        <authorList>
            <person name="Marietou A."/>
            <person name="Lund M.B."/>
            <person name="Marshall I.P.G."/>
            <person name="Schreiber L."/>
            <person name="Jorgensen B."/>
        </authorList>
    </citation>
    <scope>NUCLEOTIDE SEQUENCE [LARGE SCALE GENOMIC DNA]</scope>
    <source>
        <strain evidence="3 6">AcRS1</strain>
    </source>
</reference>
<dbReference type="Proteomes" id="UP000293902">
    <property type="component" value="Chromosome"/>
</dbReference>
<feature type="domain" description="HDOD" evidence="2">
    <location>
        <begin position="352"/>
        <end position="548"/>
    </location>
</feature>
<gene>
    <name evidence="4" type="ORF">DO021_07540</name>
    <name evidence="3" type="ORF">EYB58_02890</name>
</gene>
<reference evidence="4 5" key="1">
    <citation type="submission" date="2018-06" db="EMBL/GenBank/DDBJ databases">
        <title>Complete Genome Sequence of Desulfobacter hydrogenophilus (DSM3380).</title>
        <authorList>
            <person name="Marietou A."/>
            <person name="Schreiber L."/>
            <person name="Marshall I."/>
            <person name="Jorgensen B."/>
        </authorList>
    </citation>
    <scope>NUCLEOTIDE SEQUENCE [LARGE SCALE GENOMIC DNA]</scope>
    <source>
        <strain evidence="4 5">DSM 3380</strain>
    </source>
</reference>
<sequence length="633" mass="71714">MIQTSHRVILKKCNTGGHHVKLPRFLKKEFKLSPEKVAYILQHPPAVLGDVNREENMEVARKYLFNLDVECEVTTVIKDERLPFAIDPRQLKWISKEFSKTLRACVETSLFYVTVEPGEKDFFLPSLLGKQEKIENMFRYSDSVFVIDDTTFILLGFATDRDSCNVVFQKIIYCMEKYIQQDISVRIGFAVIPDDGKSFYDLIAVAQKNMVSHKESINDGQKKRETISPQNNFPQKNNDSLSDSQELTICFNKARGDFYNELTALPPDVLWGALSKIPISDQKNFFLQLPHDSHLTSYLAKKIKSQSSPRDVVTAKKIVRRIINQMQLAKNLKGRQVNMEKVMFRLNQVDSIFTMPSIAMQVYSLASDPKSNLDDIAEKILLEPSLTIKILKIVNSPFYGLSNKISSIKDAVVLLGTEEVINMAFGLSLSKSFLDADLKGLINPKALWRHSMETALIARYLCRDLPQFKDMGIFTAGLLHDLGKVYLIENFSELYTTVLTRSEESVVSISAVEQEILGMDHGKIGKSIGENWNLPDSLIHAVAFHHQPSAAGEYSLFAAIIGFSDYISNILALKKNTDTNETATQKVKQQFKVDHMIAMKKLFSNFNTQFIERSLEDVLEILKDSAHLLDIAG</sequence>
<dbReference type="InterPro" id="IPR052340">
    <property type="entry name" value="RNase_Y/CdgJ"/>
</dbReference>
<dbReference type="InterPro" id="IPR029787">
    <property type="entry name" value="Nucleotide_cyclase"/>
</dbReference>
<keyword evidence="6" id="KW-1185">Reference proteome</keyword>
<feature type="compositionally biased region" description="Polar residues" evidence="1">
    <location>
        <begin position="227"/>
        <end position="241"/>
    </location>
</feature>
<dbReference type="NCBIfam" id="TIGR00277">
    <property type="entry name" value="HDIG"/>
    <property type="match status" value="1"/>
</dbReference>